<dbReference type="AlphaFoldDB" id="A0A5B6UWK0"/>
<protein>
    <submittedName>
        <fullName evidence="1">E3 ubiquitin-protein ligase RBBP6</fullName>
    </submittedName>
</protein>
<dbReference type="Proteomes" id="UP000325315">
    <property type="component" value="Unassembled WGS sequence"/>
</dbReference>
<evidence type="ECO:0000313" key="1">
    <source>
        <dbReference type="EMBL" id="KAA3460482.1"/>
    </source>
</evidence>
<dbReference type="EMBL" id="SMMG02000009">
    <property type="protein sequence ID" value="KAA3460482.1"/>
    <property type="molecule type" value="Genomic_DNA"/>
</dbReference>
<organism evidence="1 2">
    <name type="scientific">Gossypium australe</name>
    <dbReference type="NCBI Taxonomy" id="47621"/>
    <lineage>
        <taxon>Eukaryota</taxon>
        <taxon>Viridiplantae</taxon>
        <taxon>Streptophyta</taxon>
        <taxon>Embryophyta</taxon>
        <taxon>Tracheophyta</taxon>
        <taxon>Spermatophyta</taxon>
        <taxon>Magnoliopsida</taxon>
        <taxon>eudicotyledons</taxon>
        <taxon>Gunneridae</taxon>
        <taxon>Pentapetalae</taxon>
        <taxon>rosids</taxon>
        <taxon>malvids</taxon>
        <taxon>Malvales</taxon>
        <taxon>Malvaceae</taxon>
        <taxon>Malvoideae</taxon>
        <taxon>Gossypium</taxon>
    </lineage>
</organism>
<gene>
    <name evidence="1" type="ORF">EPI10_027139</name>
</gene>
<evidence type="ECO:0000313" key="2">
    <source>
        <dbReference type="Proteomes" id="UP000325315"/>
    </source>
</evidence>
<dbReference type="OrthoDB" id="2272416at2759"/>
<proteinExistence type="predicted"/>
<sequence length="88" mass="10186">MSVVDYERYFSRLSRYTVEFVPTKIDSCKRFLRGLHDELQVQLALHRITEFVDLVERARMAEQVLGFDKKTKNTHTVGKRPGAASSNP</sequence>
<keyword evidence="2" id="KW-1185">Reference proteome</keyword>
<accession>A0A5B6UWK0</accession>
<comment type="caution">
    <text evidence="1">The sequence shown here is derived from an EMBL/GenBank/DDBJ whole genome shotgun (WGS) entry which is preliminary data.</text>
</comment>
<name>A0A5B6UWK0_9ROSI</name>
<reference evidence="2" key="1">
    <citation type="journal article" date="2019" name="Plant Biotechnol. J.">
        <title>Genome sequencing of the Australian wild diploid species Gossypium australe highlights disease resistance and delayed gland morphogenesis.</title>
        <authorList>
            <person name="Cai Y."/>
            <person name="Cai X."/>
            <person name="Wang Q."/>
            <person name="Wang P."/>
            <person name="Zhang Y."/>
            <person name="Cai C."/>
            <person name="Xu Y."/>
            <person name="Wang K."/>
            <person name="Zhou Z."/>
            <person name="Wang C."/>
            <person name="Geng S."/>
            <person name="Li B."/>
            <person name="Dong Q."/>
            <person name="Hou Y."/>
            <person name="Wang H."/>
            <person name="Ai P."/>
            <person name="Liu Z."/>
            <person name="Yi F."/>
            <person name="Sun M."/>
            <person name="An G."/>
            <person name="Cheng J."/>
            <person name="Zhang Y."/>
            <person name="Shi Q."/>
            <person name="Xie Y."/>
            <person name="Shi X."/>
            <person name="Chang Y."/>
            <person name="Huang F."/>
            <person name="Chen Y."/>
            <person name="Hong S."/>
            <person name="Mi L."/>
            <person name="Sun Q."/>
            <person name="Zhang L."/>
            <person name="Zhou B."/>
            <person name="Peng R."/>
            <person name="Zhang X."/>
            <person name="Liu F."/>
        </authorList>
    </citation>
    <scope>NUCLEOTIDE SEQUENCE [LARGE SCALE GENOMIC DNA]</scope>
    <source>
        <strain evidence="2">cv. PA1801</strain>
    </source>
</reference>